<dbReference type="CDD" id="cd03801">
    <property type="entry name" value="GT4_PimA-like"/>
    <property type="match status" value="1"/>
</dbReference>
<dbReference type="Proteomes" id="UP001229651">
    <property type="component" value="Unassembled WGS sequence"/>
</dbReference>
<feature type="domain" description="Glycosyl transferase family 1" evidence="3">
    <location>
        <begin position="162"/>
        <end position="316"/>
    </location>
</feature>
<keyword evidence="2" id="KW-0808">Transferase</keyword>
<organism evidence="5 6">
    <name type="scientific">Amycolatopsis thermophila</name>
    <dbReference type="NCBI Taxonomy" id="206084"/>
    <lineage>
        <taxon>Bacteria</taxon>
        <taxon>Bacillati</taxon>
        <taxon>Actinomycetota</taxon>
        <taxon>Actinomycetes</taxon>
        <taxon>Pseudonocardiales</taxon>
        <taxon>Pseudonocardiaceae</taxon>
        <taxon>Amycolatopsis</taxon>
    </lineage>
</organism>
<name>A0ABU0F1R3_9PSEU</name>
<dbReference type="Gene3D" id="3.40.50.2000">
    <property type="entry name" value="Glycogen Phosphorylase B"/>
    <property type="match status" value="2"/>
</dbReference>
<keyword evidence="1" id="KW-0328">Glycosyltransferase</keyword>
<dbReference type="PANTHER" id="PTHR46401:SF2">
    <property type="entry name" value="GLYCOSYLTRANSFERASE WBBK-RELATED"/>
    <property type="match status" value="1"/>
</dbReference>
<evidence type="ECO:0000313" key="6">
    <source>
        <dbReference type="Proteomes" id="UP001229651"/>
    </source>
</evidence>
<evidence type="ECO:0000313" key="5">
    <source>
        <dbReference type="EMBL" id="MDQ0380977.1"/>
    </source>
</evidence>
<dbReference type="InterPro" id="IPR028098">
    <property type="entry name" value="Glyco_trans_4-like_N"/>
</dbReference>
<dbReference type="SUPFAM" id="SSF53756">
    <property type="entry name" value="UDP-Glycosyltransferase/glycogen phosphorylase"/>
    <property type="match status" value="1"/>
</dbReference>
<protein>
    <submittedName>
        <fullName evidence="5">Glycosyltransferase involved in cell wall biosynthesis</fullName>
    </submittedName>
</protein>
<gene>
    <name evidence="5" type="ORF">FB470_004971</name>
</gene>
<keyword evidence="6" id="KW-1185">Reference proteome</keyword>
<accession>A0ABU0F1R3</accession>
<sequence>MIFVLPGDIDDPELPSGGNVYDRRIVAGLRQLGRPVREVAVPGAWPSPGAGARALLDRELAAVPAGALVVIDGLVACGVPEVVVPHAARLRLVVLVHMPLGDETGAAAALDARERTTLHAARAVVTMSAGTARRLRRHHGLSRVHVVPPGTDPAPVSAGSELLCVASLTPHKGQDTLVEALAAVADLDWRCRLVGPLRRAPSFAARVRELIARHDLTSRVVVTGPLTGPALDRAYERAGLLVLPSRSETYGMVVAEALARGIPVLASAGAEALGRAADGSLPGILVPPGDVPALAGALRSWLTSPSLRGSLRRSARLRRGALPDWTTAARTMDRVLGELEPPPPG</sequence>
<proteinExistence type="predicted"/>
<evidence type="ECO:0000259" key="3">
    <source>
        <dbReference type="Pfam" id="PF00534"/>
    </source>
</evidence>
<dbReference type="InterPro" id="IPR001296">
    <property type="entry name" value="Glyco_trans_1"/>
</dbReference>
<dbReference type="PANTHER" id="PTHR46401">
    <property type="entry name" value="GLYCOSYLTRANSFERASE WBBK-RELATED"/>
    <property type="match status" value="1"/>
</dbReference>
<feature type="domain" description="Glycosyltransferase subfamily 4-like N-terminal" evidence="4">
    <location>
        <begin position="86"/>
        <end position="153"/>
    </location>
</feature>
<dbReference type="Pfam" id="PF13439">
    <property type="entry name" value="Glyco_transf_4"/>
    <property type="match status" value="1"/>
</dbReference>
<evidence type="ECO:0000256" key="1">
    <source>
        <dbReference type="ARBA" id="ARBA00022676"/>
    </source>
</evidence>
<dbReference type="RefSeq" id="WP_306995295.1">
    <property type="nucleotide sequence ID" value="NZ_JAUSUT010000001.1"/>
</dbReference>
<dbReference type="EMBL" id="JAUSUT010000001">
    <property type="protein sequence ID" value="MDQ0380977.1"/>
    <property type="molecule type" value="Genomic_DNA"/>
</dbReference>
<evidence type="ECO:0000259" key="4">
    <source>
        <dbReference type="Pfam" id="PF13439"/>
    </source>
</evidence>
<reference evidence="5 6" key="1">
    <citation type="submission" date="2023-07" db="EMBL/GenBank/DDBJ databases">
        <title>Sequencing the genomes of 1000 actinobacteria strains.</title>
        <authorList>
            <person name="Klenk H.-P."/>
        </authorList>
    </citation>
    <scope>NUCLEOTIDE SEQUENCE [LARGE SCALE GENOMIC DNA]</scope>
    <source>
        <strain evidence="5 6">DSM 45805</strain>
    </source>
</reference>
<dbReference type="Pfam" id="PF00534">
    <property type="entry name" value="Glycos_transf_1"/>
    <property type="match status" value="1"/>
</dbReference>
<evidence type="ECO:0000256" key="2">
    <source>
        <dbReference type="ARBA" id="ARBA00022679"/>
    </source>
</evidence>
<comment type="caution">
    <text evidence="5">The sequence shown here is derived from an EMBL/GenBank/DDBJ whole genome shotgun (WGS) entry which is preliminary data.</text>
</comment>